<protein>
    <recommendedName>
        <fullName evidence="4">YcxB-like protein domain-containing protein</fullName>
    </recommendedName>
</protein>
<evidence type="ECO:0000313" key="2">
    <source>
        <dbReference type="EMBL" id="MBD1397169.1"/>
    </source>
</evidence>
<comment type="caution">
    <text evidence="2">The sequence shown here is derived from an EMBL/GenBank/DDBJ whole genome shotgun (WGS) entry which is preliminary data.</text>
</comment>
<dbReference type="Proteomes" id="UP000625551">
    <property type="component" value="Unassembled WGS sequence"/>
</dbReference>
<keyword evidence="1" id="KW-0812">Transmembrane</keyword>
<proteinExistence type="predicted"/>
<reference evidence="2 3" key="1">
    <citation type="submission" date="2020-09" db="EMBL/GenBank/DDBJ databases">
        <title>Genome sequencing and assembly of Pontibacter sp.</title>
        <authorList>
            <person name="Chhetri G."/>
        </authorList>
    </citation>
    <scope>NUCLEOTIDE SEQUENCE [LARGE SCALE GENOMIC DNA]</scope>
    <source>
        <strain evidence="2 3">JH31</strain>
    </source>
</reference>
<gene>
    <name evidence="2" type="ORF">H9Q13_08340</name>
</gene>
<name>A0ABR7XFU4_9BACT</name>
<organism evidence="2 3">
    <name type="scientific">Pontibacter aquaedesilientis</name>
    <dbReference type="NCBI Taxonomy" id="2766980"/>
    <lineage>
        <taxon>Bacteria</taxon>
        <taxon>Pseudomonadati</taxon>
        <taxon>Bacteroidota</taxon>
        <taxon>Cytophagia</taxon>
        <taxon>Cytophagales</taxon>
        <taxon>Hymenobacteraceae</taxon>
        <taxon>Pontibacter</taxon>
    </lineage>
</organism>
<evidence type="ECO:0000313" key="3">
    <source>
        <dbReference type="Proteomes" id="UP000625551"/>
    </source>
</evidence>
<feature type="transmembrane region" description="Helical" evidence="1">
    <location>
        <begin position="55"/>
        <end position="76"/>
    </location>
</feature>
<dbReference type="RefSeq" id="WP_191183289.1">
    <property type="nucleotide sequence ID" value="NZ_JACXAJ010000002.1"/>
</dbReference>
<accession>A0ABR7XFU4</accession>
<keyword evidence="1" id="KW-0472">Membrane</keyword>
<feature type="transmembrane region" description="Helical" evidence="1">
    <location>
        <begin position="21"/>
        <end position="43"/>
    </location>
</feature>
<keyword evidence="1" id="KW-1133">Transmembrane helix</keyword>
<evidence type="ECO:0008006" key="4">
    <source>
        <dbReference type="Google" id="ProtNLM"/>
    </source>
</evidence>
<sequence length="186" mass="22170">MKYQIDIQRSKATRRLKRKISMVELLSQYFLLTTWVLAFPTILGSMYFNAFRADPIVEVLFFLSVILSCGMLYSILTSNKLYLIHGLTAEQNHLLSEKVSKKLDWINSRRSRILNVFFPKWSRYSTHYGREVTVIYDSKEVLINSTTFLRYDLISPFHWFADRSVEKKFKTEFEKEVEKHRYANKT</sequence>
<dbReference type="EMBL" id="JACXAJ010000002">
    <property type="protein sequence ID" value="MBD1397169.1"/>
    <property type="molecule type" value="Genomic_DNA"/>
</dbReference>
<keyword evidence="3" id="KW-1185">Reference proteome</keyword>
<evidence type="ECO:0000256" key="1">
    <source>
        <dbReference type="SAM" id="Phobius"/>
    </source>
</evidence>